<dbReference type="EMBL" id="JAENHL010000006">
    <property type="protein sequence ID" value="MBK1865871.1"/>
    <property type="molecule type" value="Genomic_DNA"/>
</dbReference>
<organism evidence="1 2">
    <name type="scientific">Taklimakanibacter albus</name>
    <dbReference type="NCBI Taxonomy" id="2800327"/>
    <lineage>
        <taxon>Bacteria</taxon>
        <taxon>Pseudomonadati</taxon>
        <taxon>Pseudomonadota</taxon>
        <taxon>Alphaproteobacteria</taxon>
        <taxon>Hyphomicrobiales</taxon>
        <taxon>Aestuariivirgaceae</taxon>
        <taxon>Taklimakanibacter</taxon>
    </lineage>
</organism>
<sequence>MTDTLATGIPAEPAGSIPARRIRLLAFLAIAVFMLAGPVIEQFAGTRTVFWRSWTMFSGIGIGLVDASFSVRQPDGTSAPIDRFAVLGERRNGKLRRIETSEELTSIIERLCAALGSGADLRVKARQATRDGWRIINTGEQNACPG</sequence>
<dbReference type="Proteomes" id="UP000616151">
    <property type="component" value="Unassembled WGS sequence"/>
</dbReference>
<reference evidence="1" key="1">
    <citation type="submission" date="2021-01" db="EMBL/GenBank/DDBJ databases">
        <authorList>
            <person name="Sun Q."/>
        </authorList>
    </citation>
    <scope>NUCLEOTIDE SEQUENCE</scope>
    <source>
        <strain evidence="1">YIM B02566</strain>
    </source>
</reference>
<comment type="caution">
    <text evidence="1">The sequence shown here is derived from an EMBL/GenBank/DDBJ whole genome shotgun (WGS) entry which is preliminary data.</text>
</comment>
<keyword evidence="2" id="KW-1185">Reference proteome</keyword>
<evidence type="ECO:0000313" key="1">
    <source>
        <dbReference type="EMBL" id="MBK1865871.1"/>
    </source>
</evidence>
<accession>A0ACC5QZN1</accession>
<gene>
    <name evidence="1" type="ORF">JHL16_05870</name>
</gene>
<proteinExistence type="predicted"/>
<evidence type="ECO:0000313" key="2">
    <source>
        <dbReference type="Proteomes" id="UP000616151"/>
    </source>
</evidence>
<name>A0ACC5QZN1_9HYPH</name>
<protein>
    <submittedName>
        <fullName evidence="1">Uncharacterized protein</fullName>
    </submittedName>
</protein>